<reference evidence="1" key="1">
    <citation type="submission" date="2017-07" db="EMBL/GenBank/DDBJ databases">
        <authorList>
            <person name="Mikheyev A."/>
            <person name="Grau M."/>
        </authorList>
    </citation>
    <scope>NUCLEOTIDE SEQUENCE</scope>
    <source>
        <tissue evidence="1">Venom_gland</tissue>
    </source>
</reference>
<dbReference type="EMBL" id="IACJ01077618">
    <property type="protein sequence ID" value="LAA48257.1"/>
    <property type="molecule type" value="Transcribed_RNA"/>
</dbReference>
<evidence type="ECO:0000313" key="1">
    <source>
        <dbReference type="EMBL" id="LAA48257.1"/>
    </source>
</evidence>
<proteinExistence type="predicted"/>
<dbReference type="AlphaFoldDB" id="A0A2D4FLE3"/>
<accession>A0A2D4FLE3</accession>
<protein>
    <submittedName>
        <fullName evidence="1">Uncharacterized protein</fullName>
    </submittedName>
</protein>
<reference evidence="1" key="2">
    <citation type="submission" date="2017-11" db="EMBL/GenBank/DDBJ databases">
        <title>Coralsnake Venomics: Analyses of Venom Gland Transcriptomes and Proteomes of Six Brazilian Taxa.</title>
        <authorList>
            <person name="Aird S.D."/>
            <person name="Jorge da Silva N."/>
            <person name="Qiu L."/>
            <person name="Villar-Briones A."/>
            <person name="Aparecida-Saddi V."/>
            <person name="Campos-Telles M.P."/>
            <person name="Grau M."/>
            <person name="Mikheyev A.S."/>
        </authorList>
    </citation>
    <scope>NUCLEOTIDE SEQUENCE</scope>
    <source>
        <tissue evidence="1">Venom_gland</tissue>
    </source>
</reference>
<sequence>MHFWFCGMFHFMSRCFIPKMIEIFFLMENRKEKEPYIPLSGDFKPNVQFLTHFLFFPQFKTGSKGDPCSGTNSNVQVSFSGERTSETEKGLFSLTAHLISVSADT</sequence>
<name>A0A2D4FLE3_MICCO</name>
<organism evidence="1">
    <name type="scientific">Micrurus corallinus</name>
    <name type="common">Brazilian coral snake</name>
    <dbReference type="NCBI Taxonomy" id="54390"/>
    <lineage>
        <taxon>Eukaryota</taxon>
        <taxon>Metazoa</taxon>
        <taxon>Chordata</taxon>
        <taxon>Craniata</taxon>
        <taxon>Vertebrata</taxon>
        <taxon>Euteleostomi</taxon>
        <taxon>Lepidosauria</taxon>
        <taxon>Squamata</taxon>
        <taxon>Bifurcata</taxon>
        <taxon>Unidentata</taxon>
        <taxon>Episquamata</taxon>
        <taxon>Toxicofera</taxon>
        <taxon>Serpentes</taxon>
        <taxon>Colubroidea</taxon>
        <taxon>Elapidae</taxon>
        <taxon>Elapinae</taxon>
        <taxon>Micrurus</taxon>
    </lineage>
</organism>